<evidence type="ECO:0008006" key="5">
    <source>
        <dbReference type="Google" id="ProtNLM"/>
    </source>
</evidence>
<evidence type="ECO:0000313" key="3">
    <source>
        <dbReference type="EMBL" id="KNE64856.1"/>
    </source>
</evidence>
<comment type="similarity">
    <text evidence="1">Belongs to the FAM72 family.</text>
</comment>
<feature type="compositionally biased region" description="Low complexity" evidence="2">
    <location>
        <begin position="1"/>
        <end position="14"/>
    </location>
</feature>
<protein>
    <recommendedName>
        <fullName evidence="5">Protein FAM72</fullName>
    </recommendedName>
</protein>
<evidence type="ECO:0000313" key="4">
    <source>
        <dbReference type="Proteomes" id="UP000054350"/>
    </source>
</evidence>
<dbReference type="AlphaFoldDB" id="A0A0L0SQS4"/>
<proteinExistence type="inferred from homology"/>
<reference evidence="4" key="2">
    <citation type="submission" date="2009-11" db="EMBL/GenBank/DDBJ databases">
        <title>The Genome Sequence of Allomyces macrogynus strain ATCC 38327.</title>
        <authorList>
            <consortium name="The Broad Institute Genome Sequencing Platform"/>
            <person name="Russ C."/>
            <person name="Cuomo C."/>
            <person name="Shea T."/>
            <person name="Young S.K."/>
            <person name="Zeng Q."/>
            <person name="Koehrsen M."/>
            <person name="Haas B."/>
            <person name="Borodovsky M."/>
            <person name="Guigo R."/>
            <person name="Alvarado L."/>
            <person name="Berlin A."/>
            <person name="Borenstein D."/>
            <person name="Chen Z."/>
            <person name="Engels R."/>
            <person name="Freedman E."/>
            <person name="Gellesch M."/>
            <person name="Goldberg J."/>
            <person name="Griggs A."/>
            <person name="Gujja S."/>
            <person name="Heiman D."/>
            <person name="Hepburn T."/>
            <person name="Howarth C."/>
            <person name="Jen D."/>
            <person name="Larson L."/>
            <person name="Lewis B."/>
            <person name="Mehta T."/>
            <person name="Park D."/>
            <person name="Pearson M."/>
            <person name="Roberts A."/>
            <person name="Saif S."/>
            <person name="Shenoy N."/>
            <person name="Sisk P."/>
            <person name="Stolte C."/>
            <person name="Sykes S."/>
            <person name="Walk T."/>
            <person name="White J."/>
            <person name="Yandava C."/>
            <person name="Burger G."/>
            <person name="Gray M.W."/>
            <person name="Holland P.W.H."/>
            <person name="King N."/>
            <person name="Lang F.B.F."/>
            <person name="Roger A.J."/>
            <person name="Ruiz-Trillo I."/>
            <person name="Lander E."/>
            <person name="Nusbaum C."/>
        </authorList>
    </citation>
    <scope>NUCLEOTIDE SEQUENCE [LARGE SCALE GENOMIC DNA]</scope>
    <source>
        <strain evidence="4">ATCC 38327</strain>
    </source>
</reference>
<dbReference type="VEuPathDB" id="FungiDB:AMAG_10191"/>
<feature type="region of interest" description="Disordered" evidence="2">
    <location>
        <begin position="1"/>
        <end position="20"/>
    </location>
</feature>
<dbReference type="EMBL" id="GG745345">
    <property type="protein sequence ID" value="KNE64856.1"/>
    <property type="molecule type" value="Genomic_DNA"/>
</dbReference>
<organism evidence="3 4">
    <name type="scientific">Allomyces macrogynus (strain ATCC 38327)</name>
    <name type="common">Allomyces javanicus var. macrogynus</name>
    <dbReference type="NCBI Taxonomy" id="578462"/>
    <lineage>
        <taxon>Eukaryota</taxon>
        <taxon>Fungi</taxon>
        <taxon>Fungi incertae sedis</taxon>
        <taxon>Blastocladiomycota</taxon>
        <taxon>Blastocladiomycetes</taxon>
        <taxon>Blastocladiales</taxon>
        <taxon>Blastocladiaceae</taxon>
        <taxon>Allomyces</taxon>
    </lineage>
</organism>
<dbReference type="PANTHER" id="PTHR31841">
    <property type="entry name" value="PROTEIN FAM72A-RELATED"/>
    <property type="match status" value="1"/>
</dbReference>
<dbReference type="eggNOG" id="ENOG502S1HA">
    <property type="taxonomic scope" value="Eukaryota"/>
</dbReference>
<dbReference type="Proteomes" id="UP000054350">
    <property type="component" value="Unassembled WGS sequence"/>
</dbReference>
<dbReference type="PANTHER" id="PTHR31841:SF1">
    <property type="entry name" value="PROTEIN FAM72A-RELATED"/>
    <property type="match status" value="1"/>
</dbReference>
<accession>A0A0L0SQS4</accession>
<name>A0A0L0SQS4_ALLM3</name>
<dbReference type="GO" id="GO:0005829">
    <property type="term" value="C:cytosol"/>
    <property type="evidence" value="ECO:0007669"/>
    <property type="project" value="TreeGrafter"/>
</dbReference>
<sequence length="226" mass="24388">MPNSSPNPASNGNPMTPPTAFTFGTRAAGFTMTPANLYHMMGYAAGSTQPLPPPFFSTYQNGGAPAPFAPSSFAPAPAPAQPATTSRNHTKVVCKLECRYCRTPVCNRGMKAILLADAGVELFSTDFPPPTVGMIGEDYTTEKCHCRIRDVACLTCGNSLGYHVTQPCKSCLGACNNGHFWMFNMEGVQYSERMDAMGGKLLMWSLLPTPDKDPDNQLVNEEAMCR</sequence>
<keyword evidence="4" id="KW-1185">Reference proteome</keyword>
<gene>
    <name evidence="3" type="ORF">AMAG_10191</name>
</gene>
<evidence type="ECO:0000256" key="2">
    <source>
        <dbReference type="SAM" id="MobiDB-lite"/>
    </source>
</evidence>
<evidence type="ECO:0000256" key="1">
    <source>
        <dbReference type="ARBA" id="ARBA00006888"/>
    </source>
</evidence>
<dbReference type="Pfam" id="PF14976">
    <property type="entry name" value="YPEH2ZP"/>
    <property type="match status" value="1"/>
</dbReference>
<reference evidence="3 4" key="1">
    <citation type="submission" date="2009-11" db="EMBL/GenBank/DDBJ databases">
        <title>Annotation of Allomyces macrogynus ATCC 38327.</title>
        <authorList>
            <consortium name="The Broad Institute Genome Sequencing Platform"/>
            <person name="Russ C."/>
            <person name="Cuomo C."/>
            <person name="Burger G."/>
            <person name="Gray M.W."/>
            <person name="Holland P.W.H."/>
            <person name="King N."/>
            <person name="Lang F.B.F."/>
            <person name="Roger A.J."/>
            <person name="Ruiz-Trillo I."/>
            <person name="Young S.K."/>
            <person name="Zeng Q."/>
            <person name="Gargeya S."/>
            <person name="Fitzgerald M."/>
            <person name="Haas B."/>
            <person name="Abouelleil A."/>
            <person name="Alvarado L."/>
            <person name="Arachchi H.M."/>
            <person name="Berlin A."/>
            <person name="Chapman S.B."/>
            <person name="Gearin G."/>
            <person name="Goldberg J."/>
            <person name="Griggs A."/>
            <person name="Gujja S."/>
            <person name="Hansen M."/>
            <person name="Heiman D."/>
            <person name="Howarth C."/>
            <person name="Larimer J."/>
            <person name="Lui A."/>
            <person name="MacDonald P.J.P."/>
            <person name="McCowen C."/>
            <person name="Montmayeur A."/>
            <person name="Murphy C."/>
            <person name="Neiman D."/>
            <person name="Pearson M."/>
            <person name="Priest M."/>
            <person name="Roberts A."/>
            <person name="Saif S."/>
            <person name="Shea T."/>
            <person name="Sisk P."/>
            <person name="Stolte C."/>
            <person name="Sykes S."/>
            <person name="Wortman J."/>
            <person name="Nusbaum C."/>
            <person name="Birren B."/>
        </authorList>
    </citation>
    <scope>NUCLEOTIDE SEQUENCE [LARGE SCALE GENOMIC DNA]</scope>
    <source>
        <strain evidence="3 4">ATCC 38327</strain>
    </source>
</reference>
<dbReference type="OrthoDB" id="2526683at2759"/>
<dbReference type="InterPro" id="IPR026768">
    <property type="entry name" value="YPEH2ZP"/>
</dbReference>